<proteinExistence type="predicted"/>
<name>A0A4Y3V8X7_9ACTN</name>
<keyword evidence="3" id="KW-1185">Reference proteome</keyword>
<sequence>MLYSTGLTPHKAAKDAYAHRCQQLWGMAFDEPGQAEIKFVDLPGELCDALGEPRRAQAGPLAVAQAGQSPGSSPA</sequence>
<accession>A0A4Y3V8X7</accession>
<evidence type="ECO:0000256" key="1">
    <source>
        <dbReference type="SAM" id="MobiDB-lite"/>
    </source>
</evidence>
<comment type="caution">
    <text evidence="2">The sequence shown here is derived from an EMBL/GenBank/DDBJ whole genome shotgun (WGS) entry which is preliminary data.</text>
</comment>
<protein>
    <submittedName>
        <fullName evidence="2">Uncharacterized protein</fullName>
    </submittedName>
</protein>
<dbReference type="Proteomes" id="UP000317881">
    <property type="component" value="Unassembled WGS sequence"/>
</dbReference>
<evidence type="ECO:0000313" key="2">
    <source>
        <dbReference type="EMBL" id="GEC03437.1"/>
    </source>
</evidence>
<feature type="compositionally biased region" description="Polar residues" evidence="1">
    <location>
        <begin position="66"/>
        <end position="75"/>
    </location>
</feature>
<organism evidence="2 3">
    <name type="scientific">Streptomyces spinoverrucosus</name>
    <dbReference type="NCBI Taxonomy" id="284043"/>
    <lineage>
        <taxon>Bacteria</taxon>
        <taxon>Bacillati</taxon>
        <taxon>Actinomycetota</taxon>
        <taxon>Actinomycetes</taxon>
        <taxon>Kitasatosporales</taxon>
        <taxon>Streptomycetaceae</taxon>
        <taxon>Streptomyces</taxon>
    </lineage>
</organism>
<gene>
    <name evidence="2" type="ORF">SSP24_10920</name>
</gene>
<feature type="region of interest" description="Disordered" evidence="1">
    <location>
        <begin position="51"/>
        <end position="75"/>
    </location>
</feature>
<evidence type="ECO:0000313" key="3">
    <source>
        <dbReference type="Proteomes" id="UP000317881"/>
    </source>
</evidence>
<dbReference type="AlphaFoldDB" id="A0A4Y3V8X7"/>
<reference evidence="2 3" key="1">
    <citation type="submission" date="2019-06" db="EMBL/GenBank/DDBJ databases">
        <title>Whole genome shotgun sequence of Streptomyces spinoverrucosus NBRC 14228.</title>
        <authorList>
            <person name="Hosoyama A."/>
            <person name="Uohara A."/>
            <person name="Ohji S."/>
            <person name="Ichikawa N."/>
        </authorList>
    </citation>
    <scope>NUCLEOTIDE SEQUENCE [LARGE SCALE GENOMIC DNA]</scope>
    <source>
        <strain evidence="2 3">NBRC 14228</strain>
    </source>
</reference>
<dbReference type="EMBL" id="BJND01000007">
    <property type="protein sequence ID" value="GEC03437.1"/>
    <property type="molecule type" value="Genomic_DNA"/>
</dbReference>